<protein>
    <submittedName>
        <fullName evidence="2">Uncharacterized protein</fullName>
    </submittedName>
</protein>
<reference evidence="2 3" key="1">
    <citation type="submission" date="2014-07" db="EMBL/GenBank/DDBJ databases">
        <title>Whole Genome Sequence of the Amycolatopsis methanolica 239.</title>
        <authorList>
            <person name="Tang B."/>
        </authorList>
    </citation>
    <scope>NUCLEOTIDE SEQUENCE [LARGE SCALE GENOMIC DNA]</scope>
    <source>
        <strain evidence="2 3">239</strain>
    </source>
</reference>
<sequence length="95" mass="10116">MAHDVPIPPTFTPRRVLGLLLALPLVAIAVAAALQVAMPTAVQEPVGRPLVIETQNGDPDRGWCNQLSTPQPAPDLEALAEQIRAGVDYQARCGR</sequence>
<dbReference type="EMBL" id="CP009110">
    <property type="protein sequence ID" value="AIJ26396.1"/>
    <property type="molecule type" value="Genomic_DNA"/>
</dbReference>
<evidence type="ECO:0000313" key="2">
    <source>
        <dbReference type="EMBL" id="AIJ26396.1"/>
    </source>
</evidence>
<evidence type="ECO:0000313" key="1">
    <source>
        <dbReference type="EMBL" id="AIJ26337.1"/>
    </source>
</evidence>
<gene>
    <name evidence="1" type="ORF">AMETH_6245</name>
    <name evidence="2" type="ORF">AMETH_6304</name>
</gene>
<dbReference type="HOGENOM" id="CLU_2366697_0_0_11"/>
<dbReference type="KEGG" id="amq:AMETH_6304"/>
<dbReference type="PATRIC" id="fig|1068978.7.peg.6710"/>
<keyword evidence="3" id="KW-1185">Reference proteome</keyword>
<dbReference type="KEGG" id="amq:AMETH_6245"/>
<name>A0A076N510_AMYME</name>
<dbReference type="Proteomes" id="UP000062973">
    <property type="component" value="Chromosome"/>
</dbReference>
<accession>A0A076N510</accession>
<dbReference type="AlphaFoldDB" id="A0A076N510"/>
<dbReference type="STRING" id="1068978.AMETH_6245"/>
<evidence type="ECO:0000313" key="3">
    <source>
        <dbReference type="Proteomes" id="UP000062973"/>
    </source>
</evidence>
<organism evidence="2 3">
    <name type="scientific">Amycolatopsis methanolica 239</name>
    <dbReference type="NCBI Taxonomy" id="1068978"/>
    <lineage>
        <taxon>Bacteria</taxon>
        <taxon>Bacillati</taxon>
        <taxon>Actinomycetota</taxon>
        <taxon>Actinomycetes</taxon>
        <taxon>Pseudonocardiales</taxon>
        <taxon>Pseudonocardiaceae</taxon>
        <taxon>Amycolatopsis</taxon>
        <taxon>Amycolatopsis methanolica group</taxon>
    </lineage>
</organism>
<proteinExistence type="predicted"/>
<dbReference type="EMBL" id="CP009110">
    <property type="protein sequence ID" value="AIJ26337.1"/>
    <property type="molecule type" value="Genomic_DNA"/>
</dbReference>